<organism evidence="6">
    <name type="scientific">Pedococcus sp. KACC 23699</name>
    <dbReference type="NCBI Taxonomy" id="3149228"/>
    <lineage>
        <taxon>Bacteria</taxon>
        <taxon>Bacillati</taxon>
        <taxon>Actinomycetota</taxon>
        <taxon>Actinomycetes</taxon>
        <taxon>Micrococcales</taxon>
        <taxon>Intrasporangiaceae</taxon>
        <taxon>Pedococcus</taxon>
    </lineage>
</organism>
<comment type="similarity">
    <text evidence="1">Belongs to the SMC family. SbcC subfamily.</text>
</comment>
<evidence type="ECO:0000256" key="2">
    <source>
        <dbReference type="ARBA" id="ARBA00011322"/>
    </source>
</evidence>
<keyword evidence="4" id="KW-0175">Coiled coil</keyword>
<dbReference type="RefSeq" id="WP_406830827.1">
    <property type="nucleotide sequence ID" value="NZ_CP157483.1"/>
</dbReference>
<reference evidence="6" key="1">
    <citation type="submission" date="2024-05" db="EMBL/GenBank/DDBJ databases">
        <authorList>
            <person name="Kim S."/>
            <person name="Heo J."/>
            <person name="Choi H."/>
            <person name="Choi Y."/>
            <person name="Kwon S.-W."/>
            <person name="Kim Y."/>
        </authorList>
    </citation>
    <scope>NUCLEOTIDE SEQUENCE</scope>
    <source>
        <strain evidence="6">KACC 23699</strain>
    </source>
</reference>
<protein>
    <recommendedName>
        <fullName evidence="3">Nuclease SbcCD subunit C</fullName>
    </recommendedName>
</protein>
<accession>A0AAU7JT07</accession>
<dbReference type="InterPro" id="IPR038729">
    <property type="entry name" value="Rad50/SbcC_AAA"/>
</dbReference>
<dbReference type="GO" id="GO:0016887">
    <property type="term" value="F:ATP hydrolysis activity"/>
    <property type="evidence" value="ECO:0007669"/>
    <property type="project" value="InterPro"/>
</dbReference>
<feature type="coiled-coil region" evidence="4">
    <location>
        <begin position="622"/>
        <end position="663"/>
    </location>
</feature>
<dbReference type="AlphaFoldDB" id="A0AAU7JT07"/>
<dbReference type="Gene3D" id="1.10.287.1490">
    <property type="match status" value="1"/>
</dbReference>
<dbReference type="Pfam" id="PF13558">
    <property type="entry name" value="SbcC_Walker_B"/>
    <property type="match status" value="1"/>
</dbReference>
<dbReference type="PANTHER" id="PTHR32114:SF2">
    <property type="entry name" value="ABC TRANSPORTER ABCH.3"/>
    <property type="match status" value="1"/>
</dbReference>
<dbReference type="GO" id="GO:0006302">
    <property type="term" value="P:double-strand break repair"/>
    <property type="evidence" value="ECO:0007669"/>
    <property type="project" value="InterPro"/>
</dbReference>
<gene>
    <name evidence="6" type="ORF">ABEG17_17780</name>
</gene>
<dbReference type="Pfam" id="PF13476">
    <property type="entry name" value="AAA_23"/>
    <property type="match status" value="1"/>
</dbReference>
<proteinExistence type="inferred from homology"/>
<comment type="subunit">
    <text evidence="2">Heterodimer of SbcC and SbcD.</text>
</comment>
<evidence type="ECO:0000256" key="1">
    <source>
        <dbReference type="ARBA" id="ARBA00006930"/>
    </source>
</evidence>
<evidence type="ECO:0000256" key="4">
    <source>
        <dbReference type="SAM" id="Coils"/>
    </source>
</evidence>
<dbReference type="InterPro" id="IPR027417">
    <property type="entry name" value="P-loop_NTPase"/>
</dbReference>
<dbReference type="EMBL" id="CP157483">
    <property type="protein sequence ID" value="XBO43390.1"/>
    <property type="molecule type" value="Genomic_DNA"/>
</dbReference>
<name>A0AAU7JT07_9MICO</name>
<evidence type="ECO:0000313" key="6">
    <source>
        <dbReference type="EMBL" id="XBO43390.1"/>
    </source>
</evidence>
<evidence type="ECO:0000259" key="5">
    <source>
        <dbReference type="Pfam" id="PF13476"/>
    </source>
</evidence>
<dbReference type="SUPFAM" id="SSF52540">
    <property type="entry name" value="P-loop containing nucleoside triphosphate hydrolases"/>
    <property type="match status" value="1"/>
</dbReference>
<dbReference type="PANTHER" id="PTHR32114">
    <property type="entry name" value="ABC TRANSPORTER ABCH.3"/>
    <property type="match status" value="1"/>
</dbReference>
<feature type="domain" description="Rad50/SbcC-type AAA" evidence="5">
    <location>
        <begin position="6"/>
        <end position="180"/>
    </location>
</feature>
<evidence type="ECO:0000256" key="3">
    <source>
        <dbReference type="ARBA" id="ARBA00013368"/>
    </source>
</evidence>
<dbReference type="Gene3D" id="3.40.50.300">
    <property type="entry name" value="P-loop containing nucleotide triphosphate hydrolases"/>
    <property type="match status" value="2"/>
</dbReference>
<sequence length="1043" mass="109234">MRLHHLSVTAFGPFAGSVEVDLDEVAAGGLFLIRGATGAGKTSLLDAIAFALYADVPGSRSKKTLHSDHADRGSVPQVTLEFTAVGRRFRIERSPEFLRPKARGTGETKVQAKAILWEQRESGWEAISTRHDEIAEVVKDVLGMGLEQFTKVVLLPQGDFAAFLRATPEERRGLLEKLFDVSTYAGVEEWFATQRKEAAAAVEAQHAALRSDLAVLADVLADAPTGLVETALAGVDLEAEPDATSPAEPEAGPTDWSALPLDQLPDALTAICDALERASVQAMATVDTTRSADSLAARGLHGAREVAARRERGRQATEALQALASGQEEHDDAVATLEAAARARSVSGDLAALSRAEDGLELARERHAATAVEVAGLGATPDTLEDVVDRVAAATAELDDAARYARTWRERAGQHVALLERCRQVEEARAELEARIAGRRDVAVAAQRQLAETTQAAGAIDAAAGHVRDLVNLHRIRVALDRGLRDLVAAGAVVDARRTAAQDLRDTYQDLRQTRLDGMAAELAARLADDQPCPVCGSPDHPVPAVDATPVSAEDVDRAERTWQAAAGQLSEAQAVVASLEAAQAERLAQLGGEQRDADSLADAVARAQADHTVLVERAAALDRARAQVAAAETEIATLTEQAAELRDSLTAARTTLAALEGDLEGDMNAVHEAVERHRASCPCEGASSIGPAEVGALLDSLPALRSRHDTAVQALVEHAGATRALETAGTTLATVLGATGTALTGAGFGDAASARAALVSPSDTAALQARTTAHDTALIQARTILEDPEVAAALAGPVPDLEALSRAADLARHAYAEALGADTLVRRTLAGVERVRSSVAERGVALTAAAARHDVLREVADAVAGTSSSNSLRMRLSAFVLAARLEKVAALANERLSTMGDGRYQLRHTDGLAARGARSGLGLEVLDLWTGQARDTSSLSGGESFMASLALALGLADGVREESGGFDLQTLFVDEGFGTLDDESLEQVMAVLDDLREGGRAVGVVSHVAELRTRISSQVVVVKTERGSTVRTAVVSDAAPAA</sequence>